<evidence type="ECO:0000259" key="5">
    <source>
        <dbReference type="PROSITE" id="PS50003"/>
    </source>
</evidence>
<dbReference type="PROSITE" id="PS50004">
    <property type="entry name" value="C2"/>
    <property type="match status" value="1"/>
</dbReference>
<evidence type="ECO:0000256" key="2">
    <source>
        <dbReference type="ARBA" id="ARBA00022553"/>
    </source>
</evidence>
<evidence type="ECO:0000313" key="8">
    <source>
        <dbReference type="EMBL" id="CAB3368859.1"/>
    </source>
</evidence>
<dbReference type="CDD" id="cd04013">
    <property type="entry name" value="C2_SynGAP_like"/>
    <property type="match status" value="1"/>
</dbReference>
<feature type="region of interest" description="Disordered" evidence="4">
    <location>
        <begin position="870"/>
        <end position="989"/>
    </location>
</feature>
<dbReference type="CDD" id="cd05136">
    <property type="entry name" value="RasGAP_DAB2IP"/>
    <property type="match status" value="1"/>
</dbReference>
<dbReference type="Pfam" id="PF00168">
    <property type="entry name" value="C2"/>
    <property type="match status" value="1"/>
</dbReference>
<accession>A0A8S1CHQ2</accession>
<dbReference type="OrthoDB" id="5572587at2759"/>
<dbReference type="InterPro" id="IPR021887">
    <property type="entry name" value="DAB2P_C"/>
</dbReference>
<feature type="compositionally biased region" description="Low complexity" evidence="4">
    <location>
        <begin position="933"/>
        <end position="944"/>
    </location>
</feature>
<dbReference type="InterPro" id="IPR035892">
    <property type="entry name" value="C2_domain_sf"/>
</dbReference>
<dbReference type="SMART" id="SM00239">
    <property type="entry name" value="C2"/>
    <property type="match status" value="1"/>
</dbReference>
<evidence type="ECO:0000259" key="6">
    <source>
        <dbReference type="PROSITE" id="PS50004"/>
    </source>
</evidence>
<dbReference type="InterPro" id="IPR057606">
    <property type="entry name" value="SynGAP1-like_PH"/>
</dbReference>
<feature type="region of interest" description="Disordered" evidence="4">
    <location>
        <begin position="135"/>
        <end position="163"/>
    </location>
</feature>
<dbReference type="InterPro" id="IPR000008">
    <property type="entry name" value="C2_dom"/>
</dbReference>
<sequence>METVQLRNHNLQNTVIDSDIIMAHDSFQPVRQKRPTSKLRRSFQFCLQVQSHDDHGELSSKKSVSLPRAFANPELLKLQVFSSDDTSYEKACSNPRRGSAPATPVLGSRGLELTPSRIVNFFSKRSFRSNPLKRTKSVTKLERKRSGVMEPESTGLDGPPRLRTSRSHESLLCGQNMMQTLDLAAEGVEIKPLHPSVLGRENCFQVTTSPSQGNGGIRYFSCRTAEERDKWVHSLRRTVQPDQDHKRRADSSLQFWILEAKGIPNKKRYFCELYLDRTLYARTSCKQKGEICFWGEQFEFNGLPSVNTINVHLYREADRKRKRDKGTILGTVNIPVHDIASRYLSEKWYPVLPPISSSGSTNGSKDSPALRIKCRFQTIDILPIANYQDFLDLLKKDYLNICELLEPAVGVKAKEDIATALVHVMQKEGLAKNFLADVVMLDIDRVDDERLTFRGNSLATKAMEAYLKLVGDSYLRSTLAQFVAEVNLGQEECEVDPLKVGSQTALLKQQKNLRSKVELAWSKILSSRHSFPTELREVFHTFRLRLMQAEREDISDNLISASIFLRFLCPAILSPSLFGITHEYPNERTARNLTLVAKTLQTLANFTRFQGKENFMEFLNDFIEREANAMKNYLRTISSPLDRSVPEFDGFIDLGKQLSILQTLLTESLPKCSTSGPGSSSLDRLTKVLDNLRVSAITPVQTNGGTSHHPPVMRQHSSPAPMTPRLALVSQNVQTNGTAHRHSTDSASHSYQSLQRNIFRFNDPTINCPAESLTIKQMSPMATRASTLPRNSHLPPPRLQENGHRSPLPAKREISDDTSSNEADHKGSQLSISQLSNVASSGYQSFAYSQSSSPVDPGTRAAPQKPALAFNNPVYHMPTPPHRNQSGLSRRRPEPSCSSSDEDSTPPPSPRPRLPARPPAPRTNPHQSLGWRAAQPQYPQLAQLKGRRRHSDELSDDSSTEDRLSNSRGVISIVPSPSIGPPPPKTPEQYEREIHQLQLYVERLEAQLALAAAKQVEHRSHTDWASALDRSQRVVQAQEARLEAVEAANERLVTALQLLKERCAIQAKNGALTNNNNNNNNDSVTTNGAMRSPAASLLAELAELRSSSC</sequence>
<comment type="caution">
    <text evidence="8">The sequence shown here is derived from an EMBL/GenBank/DDBJ whole genome shotgun (WGS) entry which is preliminary data.</text>
</comment>
<dbReference type="SMART" id="SM00323">
    <property type="entry name" value="RasGAP"/>
    <property type="match status" value="1"/>
</dbReference>
<dbReference type="GO" id="GO:0005096">
    <property type="term" value="F:GTPase activator activity"/>
    <property type="evidence" value="ECO:0007669"/>
    <property type="project" value="UniProtKB-KW"/>
</dbReference>
<dbReference type="Proteomes" id="UP000494165">
    <property type="component" value="Unassembled WGS sequence"/>
</dbReference>
<dbReference type="InterPro" id="IPR039360">
    <property type="entry name" value="Ras_GTPase"/>
</dbReference>
<gene>
    <name evidence="8" type="ORF">CLODIP_2_CD02730</name>
</gene>
<feature type="region of interest" description="Disordered" evidence="4">
    <location>
        <begin position="89"/>
        <end position="108"/>
    </location>
</feature>
<reference evidence="8 9" key="1">
    <citation type="submission" date="2020-04" db="EMBL/GenBank/DDBJ databases">
        <authorList>
            <person name="Alioto T."/>
            <person name="Alioto T."/>
            <person name="Gomez Garrido J."/>
        </authorList>
    </citation>
    <scope>NUCLEOTIDE SEQUENCE [LARGE SCALE GENOMIC DNA]</scope>
</reference>
<evidence type="ECO:0008006" key="10">
    <source>
        <dbReference type="Google" id="ProtNLM"/>
    </source>
</evidence>
<feature type="domain" description="Ras-GAP" evidence="7">
    <location>
        <begin position="413"/>
        <end position="605"/>
    </location>
</feature>
<feature type="domain" description="C2" evidence="6">
    <location>
        <begin position="231"/>
        <end position="349"/>
    </location>
</feature>
<keyword evidence="9" id="KW-1185">Reference proteome</keyword>
<dbReference type="AlphaFoldDB" id="A0A8S1CHQ2"/>
<dbReference type="SUPFAM" id="SSF50729">
    <property type="entry name" value="PH domain-like"/>
    <property type="match status" value="1"/>
</dbReference>
<evidence type="ECO:0000313" key="9">
    <source>
        <dbReference type="Proteomes" id="UP000494165"/>
    </source>
</evidence>
<protein>
    <recommendedName>
        <fullName evidence="10">Ras-GAP domain-containing protein</fullName>
    </recommendedName>
</protein>
<dbReference type="Pfam" id="PF12004">
    <property type="entry name" value="DAB2P_C"/>
    <property type="match status" value="1"/>
</dbReference>
<dbReference type="SUPFAM" id="SSF49562">
    <property type="entry name" value="C2 domain (Calcium/lipid-binding domain, CaLB)"/>
    <property type="match status" value="1"/>
</dbReference>
<dbReference type="InterPro" id="IPR008936">
    <property type="entry name" value="Rho_GTPase_activation_prot"/>
</dbReference>
<dbReference type="SUPFAM" id="SSF48350">
    <property type="entry name" value="GTPase activation domain, GAP"/>
    <property type="match status" value="1"/>
</dbReference>
<evidence type="ECO:0000256" key="3">
    <source>
        <dbReference type="SAM" id="Coils"/>
    </source>
</evidence>
<feature type="coiled-coil region" evidence="3">
    <location>
        <begin position="994"/>
        <end position="1062"/>
    </location>
</feature>
<keyword evidence="3" id="KW-0175">Coiled coil</keyword>
<evidence type="ECO:0000259" key="7">
    <source>
        <dbReference type="PROSITE" id="PS50018"/>
    </source>
</evidence>
<dbReference type="InterPro" id="IPR001936">
    <property type="entry name" value="RasGAP_dom"/>
</dbReference>
<keyword evidence="1" id="KW-0343">GTPase activation</keyword>
<proteinExistence type="predicted"/>
<name>A0A8S1CHQ2_9INSE</name>
<dbReference type="Gene3D" id="1.10.506.10">
    <property type="entry name" value="GTPase Activation - p120gap, domain 1"/>
    <property type="match status" value="2"/>
</dbReference>
<feature type="region of interest" description="Disordered" evidence="4">
    <location>
        <begin position="783"/>
        <end position="829"/>
    </location>
</feature>
<dbReference type="PROSITE" id="PS50003">
    <property type="entry name" value="PH_DOMAIN"/>
    <property type="match status" value="1"/>
</dbReference>
<dbReference type="Pfam" id="PF25321">
    <property type="entry name" value="PH_RASGAP"/>
    <property type="match status" value="1"/>
</dbReference>
<dbReference type="PANTHER" id="PTHR10194">
    <property type="entry name" value="RAS GTPASE-ACTIVATING PROTEINS"/>
    <property type="match status" value="1"/>
</dbReference>
<dbReference type="PROSITE" id="PS50018">
    <property type="entry name" value="RAS_GTPASE_ACTIV_2"/>
    <property type="match status" value="1"/>
</dbReference>
<dbReference type="InterPro" id="IPR001849">
    <property type="entry name" value="PH_domain"/>
</dbReference>
<dbReference type="Pfam" id="PF00616">
    <property type="entry name" value="RasGAP"/>
    <property type="match status" value="2"/>
</dbReference>
<dbReference type="PANTHER" id="PTHR10194:SF60">
    <property type="entry name" value="RAS GTPASE-ACTIVATING PROTEIN RASKOL"/>
    <property type="match status" value="1"/>
</dbReference>
<evidence type="ECO:0000256" key="4">
    <source>
        <dbReference type="SAM" id="MobiDB-lite"/>
    </source>
</evidence>
<dbReference type="InterPro" id="IPR023152">
    <property type="entry name" value="RasGAP_CS"/>
</dbReference>
<feature type="compositionally biased region" description="Pro residues" evidence="4">
    <location>
        <begin position="905"/>
        <end position="922"/>
    </location>
</feature>
<keyword evidence="2" id="KW-0597">Phosphoprotein</keyword>
<organism evidence="8 9">
    <name type="scientific">Cloeon dipterum</name>
    <dbReference type="NCBI Taxonomy" id="197152"/>
    <lineage>
        <taxon>Eukaryota</taxon>
        <taxon>Metazoa</taxon>
        <taxon>Ecdysozoa</taxon>
        <taxon>Arthropoda</taxon>
        <taxon>Hexapoda</taxon>
        <taxon>Insecta</taxon>
        <taxon>Pterygota</taxon>
        <taxon>Palaeoptera</taxon>
        <taxon>Ephemeroptera</taxon>
        <taxon>Pisciforma</taxon>
        <taxon>Baetidae</taxon>
        <taxon>Cloeon</taxon>
    </lineage>
</organism>
<dbReference type="Gene3D" id="2.60.40.150">
    <property type="entry name" value="C2 domain"/>
    <property type="match status" value="1"/>
</dbReference>
<feature type="domain" description="PH" evidence="5">
    <location>
        <begin position="201"/>
        <end position="240"/>
    </location>
</feature>
<dbReference type="EMBL" id="CADEPI010000040">
    <property type="protein sequence ID" value="CAB3368859.1"/>
    <property type="molecule type" value="Genomic_DNA"/>
</dbReference>
<dbReference type="PROSITE" id="PS00509">
    <property type="entry name" value="RAS_GTPASE_ACTIV_1"/>
    <property type="match status" value="1"/>
</dbReference>
<evidence type="ECO:0000256" key="1">
    <source>
        <dbReference type="ARBA" id="ARBA00022468"/>
    </source>
</evidence>
<feature type="region of interest" description="Disordered" evidence="4">
    <location>
        <begin position="700"/>
        <end position="722"/>
    </location>
</feature>